<feature type="region of interest" description="Disordered" evidence="1">
    <location>
        <begin position="172"/>
        <end position="199"/>
    </location>
</feature>
<reference evidence="2" key="1">
    <citation type="submission" date="2021-01" db="EMBL/GenBank/DDBJ databases">
        <authorList>
            <person name="Corre E."/>
            <person name="Pelletier E."/>
            <person name="Niang G."/>
            <person name="Scheremetjew M."/>
            <person name="Finn R."/>
            <person name="Kale V."/>
            <person name="Holt S."/>
            <person name="Cochrane G."/>
            <person name="Meng A."/>
            <person name="Brown T."/>
            <person name="Cohen L."/>
        </authorList>
    </citation>
    <scope>NUCLEOTIDE SEQUENCE</scope>
    <source>
        <strain evidence="2">CCMP1594</strain>
    </source>
</reference>
<dbReference type="EMBL" id="HBJA01139166">
    <property type="protein sequence ID" value="CAE0836563.1"/>
    <property type="molecule type" value="Transcribed_RNA"/>
</dbReference>
<proteinExistence type="predicted"/>
<evidence type="ECO:0000313" key="2">
    <source>
        <dbReference type="EMBL" id="CAE0836563.1"/>
    </source>
</evidence>
<organism evidence="2">
    <name type="scientific">Eutreptiella gymnastica</name>
    <dbReference type="NCBI Taxonomy" id="73025"/>
    <lineage>
        <taxon>Eukaryota</taxon>
        <taxon>Discoba</taxon>
        <taxon>Euglenozoa</taxon>
        <taxon>Euglenida</taxon>
        <taxon>Spirocuta</taxon>
        <taxon>Euglenophyceae</taxon>
        <taxon>Eutreptiales</taxon>
        <taxon>Eutreptiaceae</taxon>
        <taxon>Eutreptiella</taxon>
    </lineage>
</organism>
<gene>
    <name evidence="2" type="ORF">EGYM00163_LOCUS47927</name>
</gene>
<name>A0A7S4GGU3_9EUGL</name>
<evidence type="ECO:0000256" key="1">
    <source>
        <dbReference type="SAM" id="MobiDB-lite"/>
    </source>
</evidence>
<feature type="compositionally biased region" description="Polar residues" evidence="1">
    <location>
        <begin position="173"/>
        <end position="193"/>
    </location>
</feature>
<sequence>MAVCMALEQTPSPSMQWANKASPKWAPAANTVQGRLEIYEPDACGVHEPYAHAVGYFQSPISMCHQPYTLPPSADQTWKEVWGSLSDRSRSVDMASSFESSIGSCNSQSDSQAEAITDEMTKCDSTAADIPGRFPVALRSRCTHRQHWERLRGKRGFSYFVCRVCGNGWRQPTKASKTAPTNAKAQSYYTQRSAAHDDI</sequence>
<dbReference type="AlphaFoldDB" id="A0A7S4GGU3"/>
<accession>A0A7S4GGU3</accession>
<protein>
    <submittedName>
        <fullName evidence="2">Uncharacterized protein</fullName>
    </submittedName>
</protein>